<feature type="signal peptide" evidence="1">
    <location>
        <begin position="1"/>
        <end position="20"/>
    </location>
</feature>
<evidence type="ECO:0000313" key="3">
    <source>
        <dbReference type="EMBL" id="SDE30913.1"/>
    </source>
</evidence>
<dbReference type="Proteomes" id="UP000198757">
    <property type="component" value="Unassembled WGS sequence"/>
</dbReference>
<dbReference type="AlphaFoldDB" id="A0A1G7BV75"/>
<keyword evidence="1" id="KW-0732">Signal</keyword>
<evidence type="ECO:0000259" key="2">
    <source>
        <dbReference type="Pfam" id="PF06439"/>
    </source>
</evidence>
<dbReference type="Pfam" id="PF06439">
    <property type="entry name" value="3keto-disac_hyd"/>
    <property type="match status" value="1"/>
</dbReference>
<dbReference type="InterPro" id="IPR010496">
    <property type="entry name" value="AL/BT2_dom"/>
</dbReference>
<proteinExistence type="predicted"/>
<dbReference type="EMBL" id="FMZO01000034">
    <property type="protein sequence ID" value="SDE30913.1"/>
    <property type="molecule type" value="Genomic_DNA"/>
</dbReference>
<reference evidence="4" key="1">
    <citation type="submission" date="2016-10" db="EMBL/GenBank/DDBJ databases">
        <authorList>
            <person name="Varghese N."/>
            <person name="Submissions S."/>
        </authorList>
    </citation>
    <scope>NUCLEOTIDE SEQUENCE [LARGE SCALE GENOMIC DNA]</scope>
    <source>
        <strain evidence="4">DSM 25811 / CCM 8410 / LMG 26954 / E90</strain>
    </source>
</reference>
<accession>A0A1G7BV75</accession>
<gene>
    <name evidence="3" type="ORF">SAMN04487894_1345</name>
</gene>
<dbReference type="GO" id="GO:0016787">
    <property type="term" value="F:hydrolase activity"/>
    <property type="evidence" value="ECO:0007669"/>
    <property type="project" value="InterPro"/>
</dbReference>
<keyword evidence="4" id="KW-1185">Reference proteome</keyword>
<feature type="chain" id="PRO_5011460748" description="3-keto-alpha-glucoside-1,2-lyase/3-keto-2-hydroxy-glucal hydratase domain-containing protein" evidence="1">
    <location>
        <begin position="21"/>
        <end position="233"/>
    </location>
</feature>
<dbReference type="STRING" id="1285928.SAMN04487894_1345"/>
<dbReference type="OrthoDB" id="659240at2"/>
<evidence type="ECO:0000313" key="4">
    <source>
        <dbReference type="Proteomes" id="UP000198757"/>
    </source>
</evidence>
<evidence type="ECO:0000256" key="1">
    <source>
        <dbReference type="SAM" id="SignalP"/>
    </source>
</evidence>
<protein>
    <recommendedName>
        <fullName evidence="2">3-keto-alpha-glucoside-1,2-lyase/3-keto-2-hydroxy-glucal hydratase domain-containing protein</fullName>
    </recommendedName>
</protein>
<dbReference type="RefSeq" id="WP_090393630.1">
    <property type="nucleotide sequence ID" value="NZ_FMZO01000034.1"/>
</dbReference>
<feature type="domain" description="3-keto-alpha-glucoside-1,2-lyase/3-keto-2-hydroxy-glucal hydratase" evidence="2">
    <location>
        <begin position="33"/>
        <end position="229"/>
    </location>
</feature>
<dbReference type="Gene3D" id="2.60.120.560">
    <property type="entry name" value="Exo-inulinase, domain 1"/>
    <property type="match status" value="1"/>
</dbReference>
<sequence>MKTSYTLLFLLFVHTAFCQKADNTLSKAEKKQGWILLFDGQTTSGWTTTQGNPVAKGWQVAGGLLSTKSGGGGGDIVTENEYSAFILTLDFNIEKTCNSGIKYFYTKYATGGQLGLEFQVLDDADAEDNKKENHLCGSLYDVLAPHKGTKRINPPGRWNTIKIISRGKDVEHWLNGKRVLKFTRGDQAFLAAVEKSKFSKTVPVFGTVEKGKILLQEHGGTASFKNIKLLILK</sequence>
<name>A0A1G7BV75_NIADE</name>
<organism evidence="3 4">
    <name type="scientific">Niabella drilacis (strain DSM 25811 / CCM 8410 / CCUG 62505 / LMG 26954 / E90)</name>
    <dbReference type="NCBI Taxonomy" id="1285928"/>
    <lineage>
        <taxon>Bacteria</taxon>
        <taxon>Pseudomonadati</taxon>
        <taxon>Bacteroidota</taxon>
        <taxon>Chitinophagia</taxon>
        <taxon>Chitinophagales</taxon>
        <taxon>Chitinophagaceae</taxon>
        <taxon>Niabella</taxon>
    </lineage>
</organism>